<proteinExistence type="predicted"/>
<organism evidence="1">
    <name type="scientific">mine drainage metagenome</name>
    <dbReference type="NCBI Taxonomy" id="410659"/>
    <lineage>
        <taxon>unclassified sequences</taxon>
        <taxon>metagenomes</taxon>
        <taxon>ecological metagenomes</taxon>
    </lineage>
</organism>
<protein>
    <submittedName>
        <fullName evidence="1">Uncharacterized protein</fullName>
    </submittedName>
</protein>
<gene>
    <name evidence="1" type="ORF">GALL_360550</name>
</gene>
<reference evidence="1" key="1">
    <citation type="submission" date="2016-10" db="EMBL/GenBank/DDBJ databases">
        <title>Sequence of Gallionella enrichment culture.</title>
        <authorList>
            <person name="Poehlein A."/>
            <person name="Muehling M."/>
            <person name="Daniel R."/>
        </authorList>
    </citation>
    <scope>NUCLEOTIDE SEQUENCE</scope>
</reference>
<comment type="caution">
    <text evidence="1">The sequence shown here is derived from an EMBL/GenBank/DDBJ whole genome shotgun (WGS) entry which is preliminary data.</text>
</comment>
<accession>A0A1J5QXI2</accession>
<evidence type="ECO:0000313" key="1">
    <source>
        <dbReference type="EMBL" id="OIQ82171.1"/>
    </source>
</evidence>
<sequence length="72" mass="7838">MGTLREAVAGRHEVWIEIVGPAGTPTRRRVRPVTVEGGRVRAIDVERESELTIAVHRIASVSLIDAEDHATA</sequence>
<dbReference type="AlphaFoldDB" id="A0A1J5QXI2"/>
<dbReference type="EMBL" id="MLJW01000835">
    <property type="protein sequence ID" value="OIQ82171.1"/>
    <property type="molecule type" value="Genomic_DNA"/>
</dbReference>
<name>A0A1J5QXI2_9ZZZZ</name>